<dbReference type="GO" id="GO:0003677">
    <property type="term" value="F:DNA binding"/>
    <property type="evidence" value="ECO:0007669"/>
    <property type="project" value="InterPro"/>
</dbReference>
<dbReference type="OrthoDB" id="9807790at2"/>
<dbReference type="InterPro" id="IPR050206">
    <property type="entry name" value="FtsK/SpoIIIE/SftA"/>
</dbReference>
<evidence type="ECO:0000313" key="9">
    <source>
        <dbReference type="Proteomes" id="UP000320888"/>
    </source>
</evidence>
<feature type="compositionally biased region" description="Pro residues" evidence="5">
    <location>
        <begin position="211"/>
        <end position="228"/>
    </location>
</feature>
<evidence type="ECO:0000313" key="8">
    <source>
        <dbReference type="EMBL" id="TSB35570.1"/>
    </source>
</evidence>
<organism evidence="8 9">
    <name type="scientific">Streptomyces benahoarensis</name>
    <dbReference type="NCBI Taxonomy" id="2595054"/>
    <lineage>
        <taxon>Bacteria</taxon>
        <taxon>Bacillati</taxon>
        <taxon>Actinomycetota</taxon>
        <taxon>Actinomycetes</taxon>
        <taxon>Kitasatosporales</taxon>
        <taxon>Streptomycetaceae</taxon>
        <taxon>Streptomyces</taxon>
    </lineage>
</organism>
<feature type="compositionally biased region" description="Low complexity" evidence="5">
    <location>
        <begin position="28"/>
        <end position="43"/>
    </location>
</feature>
<feature type="region of interest" description="Disordered" evidence="5">
    <location>
        <begin position="28"/>
        <end position="51"/>
    </location>
</feature>
<dbReference type="RefSeq" id="WP_143940077.1">
    <property type="nucleotide sequence ID" value="NZ_VKLS01000305.1"/>
</dbReference>
<evidence type="ECO:0000256" key="2">
    <source>
        <dbReference type="ARBA" id="ARBA00022840"/>
    </source>
</evidence>
<feature type="binding site" evidence="3">
    <location>
        <begin position="1068"/>
        <end position="1075"/>
    </location>
    <ligand>
        <name>ATP</name>
        <dbReference type="ChEBI" id="CHEBI:30616"/>
    </ligand>
</feature>
<reference evidence="8 9" key="1">
    <citation type="submission" date="2019-07" db="EMBL/GenBank/DDBJ databases">
        <title>Draft genome for Streptomyces benahoarensis MZ03-48.</title>
        <authorList>
            <person name="Gonzalez-Pimentel J.L."/>
        </authorList>
    </citation>
    <scope>NUCLEOTIDE SEQUENCE [LARGE SCALE GENOMIC DNA]</scope>
    <source>
        <strain evidence="8 9">MZ03-48</strain>
    </source>
</reference>
<dbReference type="CDD" id="cd01127">
    <property type="entry name" value="TrwB_TraG_TraD_VirD4"/>
    <property type="match status" value="1"/>
</dbReference>
<evidence type="ECO:0000256" key="5">
    <source>
        <dbReference type="SAM" id="MobiDB-lite"/>
    </source>
</evidence>
<feature type="binding site" evidence="3">
    <location>
        <begin position="715"/>
        <end position="722"/>
    </location>
    <ligand>
        <name>ATP</name>
        <dbReference type="ChEBI" id="CHEBI:30616"/>
    </ligand>
</feature>
<dbReference type="PROSITE" id="PS50901">
    <property type="entry name" value="FTSK"/>
    <property type="match status" value="2"/>
</dbReference>
<name>A0A553Z261_9ACTN</name>
<dbReference type="PANTHER" id="PTHR22683">
    <property type="entry name" value="SPORULATION PROTEIN RELATED"/>
    <property type="match status" value="1"/>
</dbReference>
<dbReference type="InterPro" id="IPR002543">
    <property type="entry name" value="FtsK_dom"/>
</dbReference>
<feature type="domain" description="FtsK" evidence="7">
    <location>
        <begin position="1050"/>
        <end position="1251"/>
    </location>
</feature>
<dbReference type="Gene3D" id="3.40.50.300">
    <property type="entry name" value="P-loop containing nucleotide triphosphate hydrolases"/>
    <property type="match status" value="4"/>
</dbReference>
<dbReference type="Pfam" id="PF01580">
    <property type="entry name" value="FtsK_SpoIIIE"/>
    <property type="match status" value="2"/>
</dbReference>
<dbReference type="InterPro" id="IPR003593">
    <property type="entry name" value="AAA+_ATPase"/>
</dbReference>
<feature type="region of interest" description="Disordered" evidence="5">
    <location>
        <begin position="1003"/>
        <end position="1036"/>
    </location>
</feature>
<protein>
    <recommendedName>
        <fullName evidence="7">FtsK domain-containing protein</fullName>
    </recommendedName>
</protein>
<dbReference type="GO" id="GO:0005524">
    <property type="term" value="F:ATP binding"/>
    <property type="evidence" value="ECO:0007669"/>
    <property type="project" value="UniProtKB-UniRule"/>
</dbReference>
<evidence type="ECO:0000256" key="4">
    <source>
        <dbReference type="SAM" id="Coils"/>
    </source>
</evidence>
<feature type="domain" description="FtsK" evidence="7">
    <location>
        <begin position="697"/>
        <end position="889"/>
    </location>
</feature>
<keyword evidence="9" id="KW-1185">Reference proteome</keyword>
<dbReference type="SMART" id="SM00382">
    <property type="entry name" value="AAA"/>
    <property type="match status" value="3"/>
</dbReference>
<dbReference type="InterPro" id="IPR027417">
    <property type="entry name" value="P-loop_NTPase"/>
</dbReference>
<dbReference type="PANTHER" id="PTHR22683:SF1">
    <property type="entry name" value="TYPE VII SECRETION SYSTEM PROTEIN ESSC"/>
    <property type="match status" value="1"/>
</dbReference>
<evidence type="ECO:0000256" key="3">
    <source>
        <dbReference type="PROSITE-ProRule" id="PRU00289"/>
    </source>
</evidence>
<feature type="coiled-coil region" evidence="4">
    <location>
        <begin position="346"/>
        <end position="380"/>
    </location>
</feature>
<evidence type="ECO:0000256" key="6">
    <source>
        <dbReference type="SAM" id="Phobius"/>
    </source>
</evidence>
<proteinExistence type="predicted"/>
<keyword evidence="6" id="KW-0472">Membrane</keyword>
<keyword evidence="6" id="KW-1133">Transmembrane helix</keyword>
<keyword evidence="6" id="KW-0812">Transmembrane</keyword>
<evidence type="ECO:0000256" key="1">
    <source>
        <dbReference type="ARBA" id="ARBA00022741"/>
    </source>
</evidence>
<feature type="region of interest" description="Disordered" evidence="5">
    <location>
        <begin position="165"/>
        <end position="235"/>
    </location>
</feature>
<accession>A0A553Z261</accession>
<dbReference type="EMBL" id="VKLS01000305">
    <property type="protein sequence ID" value="TSB35570.1"/>
    <property type="molecule type" value="Genomic_DNA"/>
</dbReference>
<keyword evidence="2 3" id="KW-0067">ATP-binding</keyword>
<dbReference type="Proteomes" id="UP000320888">
    <property type="component" value="Unassembled WGS sequence"/>
</dbReference>
<gene>
    <name evidence="8" type="ORF">FNZ23_20845</name>
</gene>
<evidence type="ECO:0000259" key="7">
    <source>
        <dbReference type="PROSITE" id="PS50901"/>
    </source>
</evidence>
<keyword evidence="4" id="KW-0175">Coiled coil</keyword>
<dbReference type="SUPFAM" id="SSF52540">
    <property type="entry name" value="P-loop containing nucleoside triphosphate hydrolases"/>
    <property type="match status" value="3"/>
</dbReference>
<comment type="caution">
    <text evidence="8">The sequence shown here is derived from an EMBL/GenBank/DDBJ whole genome shotgun (WGS) entry which is preliminary data.</text>
</comment>
<sequence length="1546" mass="163977">MKLTLTTSDAGRLTDHLLDVPEQATVADLAASLAPAPPDTGDAPSPPSPPPQVYLGDRALDGALPLRGSGIRDGAVLGLGAPCAVDPPSRAWAPAPGDPVLVEVRHVGGPGAGRVWRLGAGSHEIGTARGCALRLSGGGAPDHGVWLTVGPDGAVSYLLPEDADEDSCGLRSLTPPPPVDPETGTPLTAEEPAGTRDGGTGGHSVASGPDGLPPAEPPRPPGHRPPPGDGSAEWPAFADLSLGEHLLRLTAPFQPDAAVNPSADGMAVEYNRPPRIAPHLDAETMRMQGPPSRPGPRAFPLLFVLAPLMMGLIMMGLFRSFYFMIFIFFSPMMAVSNWIIGRRTGRKQYEESLRVYRLRRASLELELREAAIEERHLRNTTFPDPATVLLTATGPSGSLWERRRRDPDRLTVRLGTLTRPSLRRIEDQARDSNHRSVHWRLADVPYGLEMADLGVVGLAGPGALTRSVAAWTVAQSAVLHSPRDLRIVVLTSDENAEAWSWVRWLPHLDTGRGTSVVAIGNDPESTAHRINELVADIQARTAAAASALGRTLLDEPDVLVIADGARRLRDVPGMVQVLKAGPPVHIYSLCVDEQERLLPEECTSVITATGNHLAVRTTGSPKVGGVRADLVDTAWCEEVARALAPVRDVTLDGDSGLPDGVKLLGLIGQEPPSVEALLRSWQKRPASTTFVLGAGYDGPLRLDLVRDGPHGLVAGTTGSGKSELLQTMIASLAAANRPDELAFVLIDYKGGSAFRECAELPHTLGMVTDLDGHLVQRALASLDAELRRREQLLADVEAKDHADYRAKRSRSRELPALPRLLIVIDEFATLVREVPDFVPGLISLAQRGRSLGLHLILATQRPGGSVSTDIKANTNLRIALRVTDKSESQDIIDSGDAVSISSATPGRALVRRGDHAPTPFQTAWVGAARAGQEPGEDDAPAQPGAVTAAARNVRGVELSWNRLGRPVELFDDEEAGEAAAPETATDLLALVETIRKATAALEDHSEQASPWLPALPDDVTLDDLPEAPPTPPGRPAAVPYALLDLPSLQERRVCCLDFSSFGHLYVVGAPRSGRTQVLRTLAGSAARTLSAADLHLYAIDAAGGGLSALEALPHCGAVVSRFDTERLARLLGRLIRELTMRQEKMSAHDCASLTELRAALPAAERPAHLMLLIDGWDGISQMLDEYDGGRLFEEVTRLLREGAAAGIHLVASSERGLLGGRLSAHNDFRLLLRQSDKGDYYLAGMSPNRVPGHIPPGRGWHTPAAVETQIALLPTAGDGAAGRGSADQADALREIGRLATERDAALPAQRRPFRVAEMPKVIGFQEAMEQVPETSRRPMWALLGIGGDEVRPLGFDFLSGGGSFAVVGPPGSGRSTALAAMSVSLITGGTSLVVLAPRESPLRKLADHGLAQVITDTDPSANTLNEALRAVGDKPVVVVADDSDLLSSCGADKVLRQIASSGRDRNQGILIGGPSEGMSSMGWIGMVRRSRRGLLLGARAIGDGDIIGARISAEHIRTRMNAGRAWTAGPSGSVVPVQVPLTVLES</sequence>
<feature type="transmembrane region" description="Helical" evidence="6">
    <location>
        <begin position="298"/>
        <end position="314"/>
    </location>
</feature>
<keyword evidence="1 3" id="KW-0547">Nucleotide-binding</keyword>